<dbReference type="SUPFAM" id="SSF46785">
    <property type="entry name" value="Winged helix' DNA-binding domain"/>
    <property type="match status" value="1"/>
</dbReference>
<keyword evidence="6" id="KW-1185">Reference proteome</keyword>
<keyword evidence="1" id="KW-0805">Transcription regulation</keyword>
<dbReference type="InterPro" id="IPR036390">
    <property type="entry name" value="WH_DNA-bd_sf"/>
</dbReference>
<dbReference type="PANTHER" id="PTHR43537">
    <property type="entry name" value="TRANSCRIPTIONAL REGULATOR, GNTR FAMILY"/>
    <property type="match status" value="1"/>
</dbReference>
<dbReference type="GO" id="GO:0003677">
    <property type="term" value="F:DNA binding"/>
    <property type="evidence" value="ECO:0007669"/>
    <property type="project" value="UniProtKB-KW"/>
</dbReference>
<dbReference type="EMBL" id="VMNW02000141">
    <property type="protein sequence ID" value="KAA9149457.1"/>
    <property type="molecule type" value="Genomic_DNA"/>
</dbReference>
<evidence type="ECO:0000259" key="4">
    <source>
        <dbReference type="PROSITE" id="PS50949"/>
    </source>
</evidence>
<dbReference type="InterPro" id="IPR011711">
    <property type="entry name" value="GntR_C"/>
</dbReference>
<protein>
    <submittedName>
        <fullName evidence="5">FadR family transcriptional regulator</fullName>
    </submittedName>
</protein>
<dbReference type="Pfam" id="PF00392">
    <property type="entry name" value="GntR"/>
    <property type="match status" value="1"/>
</dbReference>
<evidence type="ECO:0000256" key="1">
    <source>
        <dbReference type="ARBA" id="ARBA00023015"/>
    </source>
</evidence>
<dbReference type="InterPro" id="IPR008920">
    <property type="entry name" value="TF_FadR/GntR_C"/>
</dbReference>
<dbReference type="InterPro" id="IPR000524">
    <property type="entry name" value="Tscrpt_reg_HTH_GntR"/>
</dbReference>
<dbReference type="PRINTS" id="PR00035">
    <property type="entry name" value="HTHGNTR"/>
</dbReference>
<evidence type="ECO:0000256" key="2">
    <source>
        <dbReference type="ARBA" id="ARBA00023125"/>
    </source>
</evidence>
<dbReference type="InterPro" id="IPR036388">
    <property type="entry name" value="WH-like_DNA-bd_sf"/>
</dbReference>
<evidence type="ECO:0000313" key="6">
    <source>
        <dbReference type="Proteomes" id="UP000319769"/>
    </source>
</evidence>
<keyword evidence="3" id="KW-0804">Transcription</keyword>
<dbReference type="SMART" id="SM00895">
    <property type="entry name" value="FCD"/>
    <property type="match status" value="1"/>
</dbReference>
<keyword evidence="2" id="KW-0238">DNA-binding</keyword>
<accession>A0A5N0UP32</accession>
<dbReference type="PROSITE" id="PS50949">
    <property type="entry name" value="HTH_GNTR"/>
    <property type="match status" value="1"/>
</dbReference>
<dbReference type="Pfam" id="PF07729">
    <property type="entry name" value="FCD"/>
    <property type="match status" value="1"/>
</dbReference>
<dbReference type="GO" id="GO:0003700">
    <property type="term" value="F:DNA-binding transcription factor activity"/>
    <property type="evidence" value="ECO:0007669"/>
    <property type="project" value="InterPro"/>
</dbReference>
<sequence>MSMTREGPLGRHRTIHGRVVEWIGRRIVSGELPDGSRLPNEAELAAQLNVSRGGVREAVKALAAKGLVEPRPRLGTRVLPREQWNLMDREVINWHGQLAKADFLKDLLELRLMVEPGAAQLAAERATAEQLATLEDAYARMEQHAPNLPEDEEAFVDADLAFHLILLKASGNQLIEQLGRLLETSLYHGLEASSHAPGGVAATLPLHQAVLVAAKGRRPVAAGRAMKRLIDTTAEAVRQMVG</sequence>
<comment type="caution">
    <text evidence="5">The sequence shown here is derived from an EMBL/GenBank/DDBJ whole genome shotgun (WGS) entry which is preliminary data.</text>
</comment>
<dbReference type="SMART" id="SM00345">
    <property type="entry name" value="HTH_GNTR"/>
    <property type="match status" value="1"/>
</dbReference>
<dbReference type="AlphaFoldDB" id="A0A5N0UP32"/>
<dbReference type="Gene3D" id="1.20.120.530">
    <property type="entry name" value="GntR ligand-binding domain-like"/>
    <property type="match status" value="1"/>
</dbReference>
<evidence type="ECO:0000313" key="5">
    <source>
        <dbReference type="EMBL" id="KAA9149457.1"/>
    </source>
</evidence>
<dbReference type="Gene3D" id="1.10.10.10">
    <property type="entry name" value="Winged helix-like DNA-binding domain superfamily/Winged helix DNA-binding domain"/>
    <property type="match status" value="1"/>
</dbReference>
<evidence type="ECO:0000256" key="3">
    <source>
        <dbReference type="ARBA" id="ARBA00023163"/>
    </source>
</evidence>
<gene>
    <name evidence="5" type="ORF">FPZ12_043250</name>
</gene>
<reference evidence="5" key="1">
    <citation type="submission" date="2019-09" db="EMBL/GenBank/DDBJ databases">
        <authorList>
            <person name="Teo W.F.A."/>
            <person name="Duangmal K."/>
        </authorList>
    </citation>
    <scope>NUCLEOTIDE SEQUENCE [LARGE SCALE GENOMIC DNA]</scope>
    <source>
        <strain evidence="5">K81G1</strain>
    </source>
</reference>
<dbReference type="CDD" id="cd07377">
    <property type="entry name" value="WHTH_GntR"/>
    <property type="match status" value="1"/>
</dbReference>
<dbReference type="SUPFAM" id="SSF48008">
    <property type="entry name" value="GntR ligand-binding domain-like"/>
    <property type="match status" value="1"/>
</dbReference>
<dbReference type="OrthoDB" id="4164516at2"/>
<dbReference type="Proteomes" id="UP000319769">
    <property type="component" value="Unassembled WGS sequence"/>
</dbReference>
<organism evidence="5 6">
    <name type="scientific">Amycolatopsis acidicola</name>
    <dbReference type="NCBI Taxonomy" id="2596893"/>
    <lineage>
        <taxon>Bacteria</taxon>
        <taxon>Bacillati</taxon>
        <taxon>Actinomycetota</taxon>
        <taxon>Actinomycetes</taxon>
        <taxon>Pseudonocardiales</taxon>
        <taxon>Pseudonocardiaceae</taxon>
        <taxon>Amycolatopsis</taxon>
    </lineage>
</organism>
<feature type="domain" description="HTH gntR-type" evidence="4">
    <location>
        <begin position="13"/>
        <end position="81"/>
    </location>
</feature>
<dbReference type="PANTHER" id="PTHR43537:SF44">
    <property type="entry name" value="GNTR FAMILY REGULATORY PROTEIN"/>
    <property type="match status" value="1"/>
</dbReference>
<proteinExistence type="predicted"/>
<name>A0A5N0UP32_9PSEU</name>